<dbReference type="HOGENOM" id="CLU_2039731_0_0_1"/>
<evidence type="ECO:0000313" key="2">
    <source>
        <dbReference type="EMBL" id="EZF50243.1"/>
    </source>
</evidence>
<gene>
    <name evidence="2" type="ORF">H103_06343</name>
</gene>
<organism evidence="2">
    <name type="scientific">Trichophyton rubrum CBS 288.86</name>
    <dbReference type="NCBI Taxonomy" id="1215330"/>
    <lineage>
        <taxon>Eukaryota</taxon>
        <taxon>Fungi</taxon>
        <taxon>Dikarya</taxon>
        <taxon>Ascomycota</taxon>
        <taxon>Pezizomycotina</taxon>
        <taxon>Eurotiomycetes</taxon>
        <taxon>Eurotiomycetidae</taxon>
        <taxon>Onygenales</taxon>
        <taxon>Arthrodermataceae</taxon>
        <taxon>Trichophyton</taxon>
    </lineage>
</organism>
<keyword evidence="1" id="KW-0812">Transmembrane</keyword>
<evidence type="ECO:0000256" key="1">
    <source>
        <dbReference type="SAM" id="Phobius"/>
    </source>
</evidence>
<dbReference type="AlphaFoldDB" id="A0A022VWZ6"/>
<keyword evidence="1" id="KW-1133">Transmembrane helix</keyword>
<reference evidence="2" key="1">
    <citation type="submission" date="2014-02" db="EMBL/GenBank/DDBJ databases">
        <title>The Genome Sequence of Trichophyton rubrum (morphotype fischeri) CBS 288.86.</title>
        <authorList>
            <consortium name="The Broad Institute Genomics Platform"/>
            <person name="Cuomo C.A."/>
            <person name="White T.C."/>
            <person name="Graser Y."/>
            <person name="Martinez-Rossi N."/>
            <person name="Heitman J."/>
            <person name="Young S.K."/>
            <person name="Zeng Q."/>
            <person name="Gargeya S."/>
            <person name="Abouelleil A."/>
            <person name="Alvarado L."/>
            <person name="Chapman S.B."/>
            <person name="Gainer-Dewar J."/>
            <person name="Goldberg J."/>
            <person name="Griggs A."/>
            <person name="Gujja S."/>
            <person name="Hansen M."/>
            <person name="Howarth C."/>
            <person name="Imamovic A."/>
            <person name="Larimer J."/>
            <person name="Martinez D."/>
            <person name="Murphy C."/>
            <person name="Pearson M.D."/>
            <person name="Persinoti G."/>
            <person name="Poon T."/>
            <person name="Priest M."/>
            <person name="Roberts A.D."/>
            <person name="Saif S."/>
            <person name="Shea T.D."/>
            <person name="Sykes S.N."/>
            <person name="Wortman J."/>
            <person name="Nusbaum C."/>
            <person name="Birren B."/>
        </authorList>
    </citation>
    <scope>NUCLEOTIDE SEQUENCE [LARGE SCALE GENOMIC DNA]</scope>
    <source>
        <strain evidence="2">CBS 288.86</strain>
    </source>
</reference>
<feature type="transmembrane region" description="Helical" evidence="1">
    <location>
        <begin position="90"/>
        <end position="110"/>
    </location>
</feature>
<accession>A0A022VWZ6</accession>
<sequence>MTTINPQVADGIHNPESLSGTLCMLSHHSSLTAKRSNDLHSSLPGAYWQHVVCGQRCGFAFCRSFEPSSVLLFYSFFLSLYPISSYHFSYFTFLPICGCIGMSGLLQVAYSYDPTNSQLTD</sequence>
<proteinExistence type="predicted"/>
<protein>
    <submittedName>
        <fullName evidence="2">Uncharacterized protein</fullName>
    </submittedName>
</protein>
<name>A0A022VWZ6_TRIRU</name>
<keyword evidence="1" id="KW-0472">Membrane</keyword>
<dbReference type="EMBL" id="KK207889">
    <property type="protein sequence ID" value="EZF50243.1"/>
    <property type="molecule type" value="Genomic_DNA"/>
</dbReference>
<dbReference type="Proteomes" id="UP000023758">
    <property type="component" value="Unassembled WGS sequence"/>
</dbReference>